<evidence type="ECO:0000313" key="2">
    <source>
        <dbReference type="Proteomes" id="UP000279601"/>
    </source>
</evidence>
<protein>
    <submittedName>
        <fullName evidence="1">Uncharacterized protein</fullName>
    </submittedName>
</protein>
<reference evidence="2" key="1">
    <citation type="submission" date="2016-09" db="EMBL/GenBank/DDBJ databases">
        <authorList>
            <person name="Kajsik M."/>
        </authorList>
    </citation>
    <scope>NUCLEOTIDE SEQUENCE [LARGE SCALE GENOMIC DNA]</scope>
</reference>
<name>A0A1D3RKR2_9CAUD</name>
<dbReference type="GeneID" id="65109149"/>
<keyword evidence="2" id="KW-1185">Reference proteome</keyword>
<organism evidence="1 2">
    <name type="scientific">Cronobacter phage Pet-CM3-4</name>
    <dbReference type="NCBI Taxonomy" id="1892569"/>
    <lineage>
        <taxon>Viruses</taxon>
        <taxon>Duplodnaviria</taxon>
        <taxon>Heunggongvirae</taxon>
        <taxon>Uroviricota</taxon>
        <taxon>Caudoviricetes</taxon>
        <taxon>Pantevenvirales</taxon>
        <taxon>Straboviridae</taxon>
        <taxon>Tevenvirinae</taxon>
        <taxon>Karamvirus</taxon>
        <taxon>Karamvirus petcm34</taxon>
    </lineage>
</organism>
<dbReference type="Proteomes" id="UP000279601">
    <property type="component" value="Segment"/>
</dbReference>
<evidence type="ECO:0000313" key="1">
    <source>
        <dbReference type="EMBL" id="SCN45832.1"/>
    </source>
</evidence>
<proteinExistence type="predicted"/>
<dbReference type="RefSeq" id="YP_010091754.1">
    <property type="nucleotide sequence ID" value="NC_055726.1"/>
</dbReference>
<dbReference type="KEGG" id="vg:65109149"/>
<sequence length="119" mass="13161">MSISNTWNKLFNDIKGIRSDEYYHSSSGINIPIELVTPQWIKPDSMGNEIAPGDIVAFDKGGKTAGCMVGILLGWTEQGYRIAGFQTSTNFPEHRTVEGSLRSPHQVFLVKSMNSTVLK</sequence>
<accession>A0A1D3RKR2</accession>
<dbReference type="EMBL" id="LT614807">
    <property type="protein sequence ID" value="SCN45832.1"/>
    <property type="molecule type" value="Genomic_DNA"/>
</dbReference>